<comment type="caution">
    <text evidence="7">The sequence shown here is derived from an EMBL/GenBank/DDBJ whole genome shotgun (WGS) entry which is preliminary data.</text>
</comment>
<keyword evidence="2" id="KW-0031">Aminopeptidase</keyword>
<dbReference type="Gene3D" id="2.40.30.40">
    <property type="entry name" value="Peptidase M42, domain 2"/>
    <property type="match status" value="1"/>
</dbReference>
<protein>
    <submittedName>
        <fullName evidence="7">M42 family metallopeptidase</fullName>
    </submittedName>
</protein>
<dbReference type="SUPFAM" id="SSF101821">
    <property type="entry name" value="Aminopeptidase/glucanase lid domain"/>
    <property type="match status" value="1"/>
</dbReference>
<dbReference type="RefSeq" id="WP_275632565.1">
    <property type="nucleotide sequence ID" value="NZ_JARGYD010000003.1"/>
</dbReference>
<name>A0ABV7H0P6_9RHOB</name>
<dbReference type="InterPro" id="IPR051464">
    <property type="entry name" value="Peptidase_M42_aminopept"/>
</dbReference>
<keyword evidence="8" id="KW-1185">Reference proteome</keyword>
<gene>
    <name evidence="7" type="ORF">ACFOGP_23020</name>
</gene>
<dbReference type="SUPFAM" id="SSF53187">
    <property type="entry name" value="Zn-dependent exopeptidases"/>
    <property type="match status" value="1"/>
</dbReference>
<evidence type="ECO:0000256" key="4">
    <source>
        <dbReference type="ARBA" id="ARBA00022723"/>
    </source>
</evidence>
<dbReference type="Proteomes" id="UP001595632">
    <property type="component" value="Unassembled WGS sequence"/>
</dbReference>
<evidence type="ECO:0000256" key="1">
    <source>
        <dbReference type="ARBA" id="ARBA00006272"/>
    </source>
</evidence>
<dbReference type="InterPro" id="IPR023367">
    <property type="entry name" value="Peptidase_M42_dom2"/>
</dbReference>
<dbReference type="Gene3D" id="3.40.630.10">
    <property type="entry name" value="Zn peptidases"/>
    <property type="match status" value="1"/>
</dbReference>
<keyword evidence="5" id="KW-0378">Hydrolase</keyword>
<keyword evidence="4" id="KW-0479">Metal-binding</keyword>
<evidence type="ECO:0000256" key="2">
    <source>
        <dbReference type="ARBA" id="ARBA00022438"/>
    </source>
</evidence>
<evidence type="ECO:0000313" key="8">
    <source>
        <dbReference type="Proteomes" id="UP001595632"/>
    </source>
</evidence>
<dbReference type="PANTHER" id="PTHR32481">
    <property type="entry name" value="AMINOPEPTIDASE"/>
    <property type="match status" value="1"/>
</dbReference>
<evidence type="ECO:0000256" key="5">
    <source>
        <dbReference type="ARBA" id="ARBA00022801"/>
    </source>
</evidence>
<dbReference type="EMBL" id="JBHRTB010000010">
    <property type="protein sequence ID" value="MFC3145612.1"/>
    <property type="molecule type" value="Genomic_DNA"/>
</dbReference>
<evidence type="ECO:0000256" key="6">
    <source>
        <dbReference type="PIRNR" id="PIRNR001123"/>
    </source>
</evidence>
<dbReference type="PIRSF" id="PIRSF001123">
    <property type="entry name" value="PepA_GA"/>
    <property type="match status" value="1"/>
</dbReference>
<reference evidence="8" key="1">
    <citation type="journal article" date="2019" name="Int. J. Syst. Evol. Microbiol.">
        <title>The Global Catalogue of Microorganisms (GCM) 10K type strain sequencing project: providing services to taxonomists for standard genome sequencing and annotation.</title>
        <authorList>
            <consortium name="The Broad Institute Genomics Platform"/>
            <consortium name="The Broad Institute Genome Sequencing Center for Infectious Disease"/>
            <person name="Wu L."/>
            <person name="Ma J."/>
        </authorList>
    </citation>
    <scope>NUCLEOTIDE SEQUENCE [LARGE SCALE GENOMIC DNA]</scope>
    <source>
        <strain evidence="8">KCTC 52366</strain>
    </source>
</reference>
<keyword evidence="3" id="KW-0645">Protease</keyword>
<organism evidence="7 8">
    <name type="scientific">Psychromarinibacter halotolerans</name>
    <dbReference type="NCBI Taxonomy" id="1775175"/>
    <lineage>
        <taxon>Bacteria</taxon>
        <taxon>Pseudomonadati</taxon>
        <taxon>Pseudomonadota</taxon>
        <taxon>Alphaproteobacteria</taxon>
        <taxon>Rhodobacterales</taxon>
        <taxon>Paracoccaceae</taxon>
        <taxon>Psychromarinibacter</taxon>
    </lineage>
</organism>
<comment type="similarity">
    <text evidence="1 6">Belongs to the peptidase M42 family.</text>
</comment>
<proteinExistence type="inferred from homology"/>
<evidence type="ECO:0000256" key="3">
    <source>
        <dbReference type="ARBA" id="ARBA00022670"/>
    </source>
</evidence>
<accession>A0ABV7H0P6</accession>
<dbReference type="Pfam" id="PF05343">
    <property type="entry name" value="Peptidase_M42"/>
    <property type="match status" value="1"/>
</dbReference>
<dbReference type="PANTHER" id="PTHR32481:SF0">
    <property type="entry name" value="AMINOPEPTIDASE YPDE-RELATED"/>
    <property type="match status" value="1"/>
</dbReference>
<evidence type="ECO:0000313" key="7">
    <source>
        <dbReference type="EMBL" id="MFC3145612.1"/>
    </source>
</evidence>
<sequence>MSARLRRDLEDLMRIPGLSGHEDRVRRAIAARLAECGIDSRSDRLGNLIATFDGGFDAPTVMIFTHMDQLGFIVRKVEDDGMIRVERLGGVPERALVSQAVLLCTDAADVPGIIYNKSHHATQPDEKYSVAKAADLRIDTGHGSKAAVEAAGIRIGTPVVYRPDVLPLAGNRIAGTSVDDRAGCAVLLELARALSDRVGGPTVHVVFTTQEEFNLRGAQVAGQALKPDIAVQVDLMLATDTPEMADRGEMVLGGGPGMSLYSFHGRGTLNGVIPHPSAVRLFEQTASAEGLPLQRSAQVGVLTDLSYIQLVGEGVVAIDVGFPMRYSHSSLEMCDLSDLEQLTQLLTAAVSRIGPDFQLLRDGDPE</sequence>
<dbReference type="CDD" id="cd05656">
    <property type="entry name" value="M42_Frv"/>
    <property type="match status" value="1"/>
</dbReference>
<dbReference type="InterPro" id="IPR008007">
    <property type="entry name" value="Peptidase_M42"/>
</dbReference>